<dbReference type="SUPFAM" id="SSF52540">
    <property type="entry name" value="P-loop containing nucleoside triphosphate hydrolases"/>
    <property type="match status" value="1"/>
</dbReference>
<keyword evidence="2" id="KW-0378">Hydrolase</keyword>
<sequence length="239" mass="26065">MPRSDRIRSMTSFGRSCAPSLQRFPWYSPFALTPLFSRQPPTAPLNHAPTFHRDPFRTLSRLLPPSPLPSSLHLLAFALDTSKQLADTRISAQIAQSALGIEISATFDFSHPLLSAIHLPTPYWSSNTQPTPENLPLSPAASPCLLTSNKLLVKRYLQRDSVSRALSSGNVFLLHGPPGTGKTTTIVEIILQEVKRGSKIMACAASNIAVDNIVERLFSHSTLALHLSESSTAHHDLSA</sequence>
<dbReference type="GO" id="GO:0004386">
    <property type="term" value="F:helicase activity"/>
    <property type="evidence" value="ECO:0007669"/>
    <property type="project" value="UniProtKB-KW"/>
</dbReference>
<dbReference type="InterPro" id="IPR027417">
    <property type="entry name" value="P-loop_NTPase"/>
</dbReference>
<gene>
    <name evidence="2" type="primary">SDE3</name>
    <name evidence="2" type="ORF">KSP40_PGU020855</name>
</gene>
<keyword evidence="2" id="KW-0547">Nucleotide-binding</keyword>
<keyword evidence="3" id="KW-1185">Reference proteome</keyword>
<feature type="domain" description="DNA2/NAM7 helicase helicase" evidence="1">
    <location>
        <begin position="158"/>
        <end position="219"/>
    </location>
</feature>
<dbReference type="PANTHER" id="PTHR43788:SF8">
    <property type="entry name" value="DNA-BINDING PROTEIN SMUBP-2"/>
    <property type="match status" value="1"/>
</dbReference>
<keyword evidence="2" id="KW-0347">Helicase</keyword>
<accession>A0ABR2MYL7</accession>
<proteinExistence type="predicted"/>
<dbReference type="InterPro" id="IPR041677">
    <property type="entry name" value="DNA2/NAM7_AAA_11"/>
</dbReference>
<name>A0ABR2MYL7_9ASPA</name>
<dbReference type="Pfam" id="PF13086">
    <property type="entry name" value="AAA_11"/>
    <property type="match status" value="1"/>
</dbReference>
<dbReference type="InterPro" id="IPR050534">
    <property type="entry name" value="Coronavir_polyprotein_1ab"/>
</dbReference>
<dbReference type="EMBL" id="JBBWWR010000004">
    <property type="protein sequence ID" value="KAK8967988.1"/>
    <property type="molecule type" value="Genomic_DNA"/>
</dbReference>
<keyword evidence="2" id="KW-0067">ATP-binding</keyword>
<evidence type="ECO:0000313" key="2">
    <source>
        <dbReference type="EMBL" id="KAK8967988.1"/>
    </source>
</evidence>
<dbReference type="Proteomes" id="UP001412067">
    <property type="component" value="Unassembled WGS sequence"/>
</dbReference>
<protein>
    <submittedName>
        <fullName evidence="2">RNA helicase SDE3</fullName>
    </submittedName>
</protein>
<evidence type="ECO:0000313" key="3">
    <source>
        <dbReference type="Proteomes" id="UP001412067"/>
    </source>
</evidence>
<reference evidence="2 3" key="1">
    <citation type="journal article" date="2022" name="Nat. Plants">
        <title>Genomes of leafy and leafless Platanthera orchids illuminate the evolution of mycoheterotrophy.</title>
        <authorList>
            <person name="Li M.H."/>
            <person name="Liu K.W."/>
            <person name="Li Z."/>
            <person name="Lu H.C."/>
            <person name="Ye Q.L."/>
            <person name="Zhang D."/>
            <person name="Wang J.Y."/>
            <person name="Li Y.F."/>
            <person name="Zhong Z.M."/>
            <person name="Liu X."/>
            <person name="Yu X."/>
            <person name="Liu D.K."/>
            <person name="Tu X.D."/>
            <person name="Liu B."/>
            <person name="Hao Y."/>
            <person name="Liao X.Y."/>
            <person name="Jiang Y.T."/>
            <person name="Sun W.H."/>
            <person name="Chen J."/>
            <person name="Chen Y.Q."/>
            <person name="Ai Y."/>
            <person name="Zhai J.W."/>
            <person name="Wu S.S."/>
            <person name="Zhou Z."/>
            <person name="Hsiao Y.Y."/>
            <person name="Wu W.L."/>
            <person name="Chen Y.Y."/>
            <person name="Lin Y.F."/>
            <person name="Hsu J.L."/>
            <person name="Li C.Y."/>
            <person name="Wang Z.W."/>
            <person name="Zhao X."/>
            <person name="Zhong W.Y."/>
            <person name="Ma X.K."/>
            <person name="Ma L."/>
            <person name="Huang J."/>
            <person name="Chen G.Z."/>
            <person name="Huang M.Z."/>
            <person name="Huang L."/>
            <person name="Peng D.H."/>
            <person name="Luo Y.B."/>
            <person name="Zou S.Q."/>
            <person name="Chen S.P."/>
            <person name="Lan S."/>
            <person name="Tsai W.C."/>
            <person name="Van de Peer Y."/>
            <person name="Liu Z.J."/>
        </authorList>
    </citation>
    <scope>NUCLEOTIDE SEQUENCE [LARGE SCALE GENOMIC DNA]</scope>
    <source>
        <strain evidence="2">Lor288</strain>
    </source>
</reference>
<evidence type="ECO:0000259" key="1">
    <source>
        <dbReference type="Pfam" id="PF13086"/>
    </source>
</evidence>
<comment type="caution">
    <text evidence="2">The sequence shown here is derived from an EMBL/GenBank/DDBJ whole genome shotgun (WGS) entry which is preliminary data.</text>
</comment>
<dbReference type="Gene3D" id="3.40.50.300">
    <property type="entry name" value="P-loop containing nucleotide triphosphate hydrolases"/>
    <property type="match status" value="1"/>
</dbReference>
<dbReference type="PANTHER" id="PTHR43788">
    <property type="entry name" value="DNA2/NAM7 HELICASE FAMILY MEMBER"/>
    <property type="match status" value="1"/>
</dbReference>
<organism evidence="2 3">
    <name type="scientific">Platanthera guangdongensis</name>
    <dbReference type="NCBI Taxonomy" id="2320717"/>
    <lineage>
        <taxon>Eukaryota</taxon>
        <taxon>Viridiplantae</taxon>
        <taxon>Streptophyta</taxon>
        <taxon>Embryophyta</taxon>
        <taxon>Tracheophyta</taxon>
        <taxon>Spermatophyta</taxon>
        <taxon>Magnoliopsida</taxon>
        <taxon>Liliopsida</taxon>
        <taxon>Asparagales</taxon>
        <taxon>Orchidaceae</taxon>
        <taxon>Orchidoideae</taxon>
        <taxon>Orchideae</taxon>
        <taxon>Orchidinae</taxon>
        <taxon>Platanthera</taxon>
    </lineage>
</organism>